<organism evidence="1 2">
    <name type="scientific">Streptomyces spinoverrucosus</name>
    <dbReference type="NCBI Taxonomy" id="284043"/>
    <lineage>
        <taxon>Bacteria</taxon>
        <taxon>Bacillati</taxon>
        <taxon>Actinomycetota</taxon>
        <taxon>Actinomycetes</taxon>
        <taxon>Kitasatosporales</taxon>
        <taxon>Streptomycetaceae</taxon>
        <taxon>Streptomyces</taxon>
    </lineage>
</organism>
<reference evidence="1 2" key="1">
    <citation type="submission" date="2019-06" db="EMBL/GenBank/DDBJ databases">
        <title>Whole genome shotgun sequence of Streptomyces spinoverrucosus NBRC 14228.</title>
        <authorList>
            <person name="Hosoyama A."/>
            <person name="Uohara A."/>
            <person name="Ohji S."/>
            <person name="Ichikawa N."/>
        </authorList>
    </citation>
    <scope>NUCLEOTIDE SEQUENCE [LARGE SCALE GENOMIC DNA]</scope>
    <source>
        <strain evidence="1 2">NBRC 14228</strain>
    </source>
</reference>
<comment type="caution">
    <text evidence="1">The sequence shown here is derived from an EMBL/GenBank/DDBJ whole genome shotgun (WGS) entry which is preliminary data.</text>
</comment>
<name>A0A4Y3VBQ4_9ACTN</name>
<proteinExistence type="predicted"/>
<evidence type="ECO:0000313" key="1">
    <source>
        <dbReference type="EMBL" id="GEC02981.1"/>
    </source>
</evidence>
<dbReference type="EMBL" id="BJND01000005">
    <property type="protein sequence ID" value="GEC02981.1"/>
    <property type="molecule type" value="Genomic_DNA"/>
</dbReference>
<dbReference type="RefSeq" id="WP_141307196.1">
    <property type="nucleotide sequence ID" value="NZ_BJND01000005.1"/>
</dbReference>
<protein>
    <submittedName>
        <fullName evidence="1">Uncharacterized protein</fullName>
    </submittedName>
</protein>
<evidence type="ECO:0000313" key="2">
    <source>
        <dbReference type="Proteomes" id="UP000317881"/>
    </source>
</evidence>
<sequence>MAGWWAPAELYGLWVDCGVWHYHRRVWLRLPWARFTCQHGCVSEAFGPTDVAHLTARIDHDHARACPGPREEPTRG</sequence>
<accession>A0A4Y3VBQ4</accession>
<dbReference type="OrthoDB" id="4300523at2"/>
<dbReference type="Proteomes" id="UP000317881">
    <property type="component" value="Unassembled WGS sequence"/>
</dbReference>
<keyword evidence="2" id="KW-1185">Reference proteome</keyword>
<dbReference type="AlphaFoldDB" id="A0A4Y3VBQ4"/>
<gene>
    <name evidence="1" type="ORF">SSP24_06360</name>
</gene>